<feature type="active site" description="Proton acceptor" evidence="12">
    <location>
        <position position="317"/>
    </location>
</feature>
<dbReference type="STRING" id="561061.SAMN05660862_2398"/>
<reference evidence="15 16" key="1">
    <citation type="submission" date="2017-04" db="EMBL/GenBank/DDBJ databases">
        <authorList>
            <person name="Afonso C.L."/>
            <person name="Miller P.J."/>
            <person name="Scott M.A."/>
            <person name="Spackman E."/>
            <person name="Goraichik I."/>
            <person name="Dimitrov K.M."/>
            <person name="Suarez D.L."/>
            <person name="Swayne D.E."/>
        </authorList>
    </citation>
    <scope>NUCLEOTIDE SEQUENCE [LARGE SCALE GENOMIC DNA]</scope>
    <source>
        <strain evidence="15 16">DSM 22418</strain>
    </source>
</reference>
<dbReference type="GO" id="GO:0004034">
    <property type="term" value="F:aldose 1-epimerase activity"/>
    <property type="evidence" value="ECO:0007669"/>
    <property type="project" value="UniProtKB-EC"/>
</dbReference>
<comment type="cofactor">
    <cofactor evidence="2">
        <name>Ca(2+)</name>
        <dbReference type="ChEBI" id="CHEBI:29108"/>
    </cofactor>
</comment>
<evidence type="ECO:0000256" key="6">
    <source>
        <dbReference type="ARBA" id="ARBA00013185"/>
    </source>
</evidence>
<dbReference type="Pfam" id="PF01263">
    <property type="entry name" value="Aldose_epim"/>
    <property type="match status" value="1"/>
</dbReference>
<dbReference type="RefSeq" id="WP_085473143.1">
    <property type="nucleotide sequence ID" value="NZ_FXAU01000004.1"/>
</dbReference>
<dbReference type="EC" id="5.1.3.3" evidence="6 11"/>
<comment type="subunit">
    <text evidence="5">Monomer.</text>
</comment>
<comment type="similarity">
    <text evidence="4 11">Belongs to the aldose epimerase family.</text>
</comment>
<dbReference type="InterPro" id="IPR018052">
    <property type="entry name" value="Ald1_epimerase_CS"/>
</dbReference>
<feature type="binding site" evidence="14">
    <location>
        <begin position="85"/>
        <end position="86"/>
    </location>
    <ligand>
        <name>beta-D-galactose</name>
        <dbReference type="ChEBI" id="CHEBI:27667"/>
    </ligand>
</feature>
<evidence type="ECO:0000256" key="8">
    <source>
        <dbReference type="ARBA" id="ARBA00022837"/>
    </source>
</evidence>
<dbReference type="InterPro" id="IPR047215">
    <property type="entry name" value="Galactose_mutarotase-like"/>
</dbReference>
<dbReference type="CDD" id="cd09019">
    <property type="entry name" value="galactose_mutarotase_like"/>
    <property type="match status" value="1"/>
</dbReference>
<dbReference type="InterPro" id="IPR014718">
    <property type="entry name" value="GH-type_carb-bd"/>
</dbReference>
<dbReference type="GO" id="GO:0006006">
    <property type="term" value="P:glucose metabolic process"/>
    <property type="evidence" value="ECO:0007669"/>
    <property type="project" value="TreeGrafter"/>
</dbReference>
<evidence type="ECO:0000256" key="14">
    <source>
        <dbReference type="PIRSR" id="PIRSR005096-3"/>
    </source>
</evidence>
<dbReference type="NCBIfam" id="NF008277">
    <property type="entry name" value="PRK11055.1"/>
    <property type="match status" value="1"/>
</dbReference>
<evidence type="ECO:0000256" key="11">
    <source>
        <dbReference type="PIRNR" id="PIRNR005096"/>
    </source>
</evidence>
<keyword evidence="16" id="KW-1185">Reference proteome</keyword>
<dbReference type="SUPFAM" id="SSF74650">
    <property type="entry name" value="Galactose mutarotase-like"/>
    <property type="match status" value="1"/>
</dbReference>
<organism evidence="15 16">
    <name type="scientific">Sphingobacterium psychroaquaticum</name>
    <dbReference type="NCBI Taxonomy" id="561061"/>
    <lineage>
        <taxon>Bacteria</taxon>
        <taxon>Pseudomonadati</taxon>
        <taxon>Bacteroidota</taxon>
        <taxon>Sphingobacteriia</taxon>
        <taxon>Sphingobacteriales</taxon>
        <taxon>Sphingobacteriaceae</taxon>
        <taxon>Sphingobacterium</taxon>
    </lineage>
</organism>
<evidence type="ECO:0000256" key="2">
    <source>
        <dbReference type="ARBA" id="ARBA00001913"/>
    </source>
</evidence>
<evidence type="ECO:0000256" key="4">
    <source>
        <dbReference type="ARBA" id="ARBA00006206"/>
    </source>
</evidence>
<dbReference type="GO" id="GO:0030246">
    <property type="term" value="F:carbohydrate binding"/>
    <property type="evidence" value="ECO:0007669"/>
    <property type="project" value="InterPro"/>
</dbReference>
<evidence type="ECO:0000256" key="13">
    <source>
        <dbReference type="PIRSR" id="PIRSR005096-2"/>
    </source>
</evidence>
<dbReference type="GO" id="GO:0033499">
    <property type="term" value="P:galactose catabolic process via UDP-galactose, Leloir pathway"/>
    <property type="evidence" value="ECO:0007669"/>
    <property type="project" value="TreeGrafter"/>
</dbReference>
<comment type="pathway">
    <text evidence="3 11">Carbohydrate metabolism; hexose metabolism.</text>
</comment>
<proteinExistence type="inferred from homology"/>
<dbReference type="OrthoDB" id="9779408at2"/>
<gene>
    <name evidence="15" type="ORF">SAMN05660862_2398</name>
</gene>
<dbReference type="InterPro" id="IPR008183">
    <property type="entry name" value="Aldose_1/G6P_1-epimerase"/>
</dbReference>
<evidence type="ECO:0000256" key="1">
    <source>
        <dbReference type="ARBA" id="ARBA00001614"/>
    </source>
</evidence>
<dbReference type="AlphaFoldDB" id="A0A1X7K2Z4"/>
<sequence length="356" mass="40031">MAHYRLPDTKNFEHKIDGKNTHLIVLRNRSGMQVAFTDYGARIVSILVPNKSGDLTDVVLGFDSIQDYLKADEQYHGATIGRFANRIAHGKFRLDDQTFTLAQNNGTNSLHGGPGGFHTKVWDRQVSFKKRVDFYYCSRDGEEGFPGNLRVSICYELSEDNVIIIKYKAETDKKTVINLTNHAYFNLNGEGHSDILNHILTIPSEHYLPIDEQQIPFGFMSPVEGTAFDFRTGKRIADEISNGEEQLERGSGYDHTFVNTQNLSRCAATAFSATTGIHLDVHTTEPGIQLYTGNFLTGNDIGKSGGRYTARTGFCFETQHFPDSPNHPEFPSVVLEPGMIFESETQYRFSLKKESH</sequence>
<evidence type="ECO:0000256" key="5">
    <source>
        <dbReference type="ARBA" id="ARBA00011245"/>
    </source>
</evidence>
<keyword evidence="8" id="KW-0106">Calcium</keyword>
<evidence type="ECO:0000256" key="12">
    <source>
        <dbReference type="PIRSR" id="PIRSR005096-1"/>
    </source>
</evidence>
<dbReference type="UniPathway" id="UPA00242"/>
<keyword evidence="9 11" id="KW-0413">Isomerase</keyword>
<evidence type="ECO:0000256" key="9">
    <source>
        <dbReference type="ARBA" id="ARBA00023235"/>
    </source>
</evidence>
<keyword evidence="10 11" id="KW-0119">Carbohydrate metabolism</keyword>
<name>A0A1X7K2Z4_9SPHI</name>
<evidence type="ECO:0000256" key="3">
    <source>
        <dbReference type="ARBA" id="ARBA00005028"/>
    </source>
</evidence>
<protein>
    <recommendedName>
        <fullName evidence="7 11">Aldose 1-epimerase</fullName>
        <ecNumber evidence="6 11">5.1.3.3</ecNumber>
    </recommendedName>
</protein>
<dbReference type="GO" id="GO:0005737">
    <property type="term" value="C:cytoplasm"/>
    <property type="evidence" value="ECO:0007669"/>
    <property type="project" value="TreeGrafter"/>
</dbReference>
<dbReference type="Proteomes" id="UP000192980">
    <property type="component" value="Unassembled WGS sequence"/>
</dbReference>
<dbReference type="PIRSF" id="PIRSF005096">
    <property type="entry name" value="GALM"/>
    <property type="match status" value="1"/>
</dbReference>
<dbReference type="InterPro" id="IPR015443">
    <property type="entry name" value="Aldose_1-epimerase"/>
</dbReference>
<dbReference type="PANTHER" id="PTHR10091">
    <property type="entry name" value="ALDOSE-1-EPIMERASE"/>
    <property type="match status" value="1"/>
</dbReference>
<feature type="binding site" evidence="14">
    <location>
        <begin position="182"/>
        <end position="184"/>
    </location>
    <ligand>
        <name>beta-D-galactose</name>
        <dbReference type="ChEBI" id="CHEBI:27667"/>
    </ligand>
</feature>
<dbReference type="PANTHER" id="PTHR10091:SF0">
    <property type="entry name" value="GALACTOSE MUTAROTASE"/>
    <property type="match status" value="1"/>
</dbReference>
<evidence type="ECO:0000256" key="10">
    <source>
        <dbReference type="ARBA" id="ARBA00023277"/>
    </source>
</evidence>
<evidence type="ECO:0000256" key="7">
    <source>
        <dbReference type="ARBA" id="ARBA00014165"/>
    </source>
</evidence>
<dbReference type="EMBL" id="FXAU01000004">
    <property type="protein sequence ID" value="SMG34540.1"/>
    <property type="molecule type" value="Genomic_DNA"/>
</dbReference>
<accession>A0A1X7K2Z4</accession>
<feature type="binding site" evidence="13">
    <location>
        <position position="254"/>
    </location>
    <ligand>
        <name>beta-D-galactose</name>
        <dbReference type="ChEBI" id="CHEBI:27667"/>
    </ligand>
</feature>
<dbReference type="PROSITE" id="PS00545">
    <property type="entry name" value="ALDOSE_1_EPIMERASE"/>
    <property type="match status" value="1"/>
</dbReference>
<dbReference type="Gene3D" id="2.70.98.10">
    <property type="match status" value="1"/>
</dbReference>
<feature type="active site" description="Proton donor" evidence="12">
    <location>
        <position position="182"/>
    </location>
</feature>
<dbReference type="InterPro" id="IPR011013">
    <property type="entry name" value="Gal_mutarotase_sf_dom"/>
</dbReference>
<evidence type="ECO:0000313" key="16">
    <source>
        <dbReference type="Proteomes" id="UP000192980"/>
    </source>
</evidence>
<evidence type="ECO:0000313" key="15">
    <source>
        <dbReference type="EMBL" id="SMG34540.1"/>
    </source>
</evidence>
<comment type="catalytic activity">
    <reaction evidence="1 11">
        <text>alpha-D-glucose = beta-D-glucose</text>
        <dbReference type="Rhea" id="RHEA:10264"/>
        <dbReference type="ChEBI" id="CHEBI:15903"/>
        <dbReference type="ChEBI" id="CHEBI:17925"/>
        <dbReference type="EC" id="5.1.3.3"/>
    </reaction>
</comment>